<dbReference type="SFLD" id="SFLDG01140">
    <property type="entry name" value="C2.B:_Phosphomannomutase_and_P"/>
    <property type="match status" value="1"/>
</dbReference>
<dbReference type="CDD" id="cd07516">
    <property type="entry name" value="HAD_Pase"/>
    <property type="match status" value="1"/>
</dbReference>
<name>C4V674_9FIRM</name>
<comment type="caution">
    <text evidence="1">The sequence shown here is derived from an EMBL/GenBank/DDBJ whole genome shotgun (WGS) entry which is preliminary data.</text>
</comment>
<sequence>MHLYQCGEDEGMAIKLIALDLDGTLLTSDKTITARTKDILARAMARGVTVTIATGRMLCSALYFVRLLGSRAPVICCNGGYVGTAEGDPLFARYFDPALVREFLAFCYARDWYVNWYNGIEIYAPEYRAECFAAYRTTANFVVTEVGSDYLGCTENVPQFVLREMKSGVDSYVSEVRAHFGGRLVPQQNTGTSVDINPPGINKAVGVQALADAMGLTLDEVMVAGDADNDLDMLSMGAFSVVPANGLPAAKARASYITASNDENGIAAAVEKFVL</sequence>
<dbReference type="AlphaFoldDB" id="C4V674"/>
<evidence type="ECO:0000313" key="1">
    <source>
        <dbReference type="EMBL" id="EEQ47672.1"/>
    </source>
</evidence>
<dbReference type="GO" id="GO:0000287">
    <property type="term" value="F:magnesium ion binding"/>
    <property type="evidence" value="ECO:0007669"/>
    <property type="project" value="TreeGrafter"/>
</dbReference>
<dbReference type="HOGENOM" id="CLU_044146_0_1_9"/>
<dbReference type="EMBL" id="ACLA01000033">
    <property type="protein sequence ID" value="EEQ47672.1"/>
    <property type="molecule type" value="Genomic_DNA"/>
</dbReference>
<dbReference type="SFLD" id="SFLDS00003">
    <property type="entry name" value="Haloacid_Dehalogenase"/>
    <property type="match status" value="1"/>
</dbReference>
<dbReference type="Pfam" id="PF08282">
    <property type="entry name" value="Hydrolase_3"/>
    <property type="match status" value="1"/>
</dbReference>
<organism evidence="1 2">
    <name type="scientific">Selenomonas flueggei ATCC 43531</name>
    <dbReference type="NCBI Taxonomy" id="638302"/>
    <lineage>
        <taxon>Bacteria</taxon>
        <taxon>Bacillati</taxon>
        <taxon>Bacillota</taxon>
        <taxon>Negativicutes</taxon>
        <taxon>Selenomonadales</taxon>
        <taxon>Selenomonadaceae</taxon>
        <taxon>Selenomonas</taxon>
    </lineage>
</organism>
<dbReference type="GO" id="GO:0016791">
    <property type="term" value="F:phosphatase activity"/>
    <property type="evidence" value="ECO:0007669"/>
    <property type="project" value="UniProtKB-ARBA"/>
</dbReference>
<dbReference type="eggNOG" id="COG0561">
    <property type="taxonomic scope" value="Bacteria"/>
</dbReference>
<dbReference type="NCBIfam" id="TIGR01484">
    <property type="entry name" value="HAD-SF-IIB"/>
    <property type="match status" value="1"/>
</dbReference>
<dbReference type="NCBIfam" id="TIGR00099">
    <property type="entry name" value="Cof-subfamily"/>
    <property type="match status" value="1"/>
</dbReference>
<reference evidence="1 2" key="1">
    <citation type="submission" date="2009-04" db="EMBL/GenBank/DDBJ databases">
        <authorList>
            <person name="Qin X."/>
            <person name="Bachman B."/>
            <person name="Battles P."/>
            <person name="Bell A."/>
            <person name="Bess C."/>
            <person name="Bickham C."/>
            <person name="Chaboub L."/>
            <person name="Chen D."/>
            <person name="Coyle M."/>
            <person name="Deiros D.R."/>
            <person name="Dinh H."/>
            <person name="Forbes L."/>
            <person name="Fowler G."/>
            <person name="Francisco L."/>
            <person name="Fu Q."/>
            <person name="Gubbala S."/>
            <person name="Hale W."/>
            <person name="Han Y."/>
            <person name="Hemphill L."/>
            <person name="Highlander S.K."/>
            <person name="Hirani K."/>
            <person name="Hogues M."/>
            <person name="Jackson L."/>
            <person name="Jakkamsetti A."/>
            <person name="Javaid M."/>
            <person name="Jiang H."/>
            <person name="Korchina V."/>
            <person name="Kovar C."/>
            <person name="Lara F."/>
            <person name="Lee S."/>
            <person name="Mata R."/>
            <person name="Mathew T."/>
            <person name="Moen C."/>
            <person name="Morales K."/>
            <person name="Munidasa M."/>
            <person name="Nazareth L."/>
            <person name="Ngo R."/>
            <person name="Nguyen L."/>
            <person name="Okwuonu G."/>
            <person name="Ongeri F."/>
            <person name="Patil S."/>
            <person name="Petrosino J."/>
            <person name="Pham C."/>
            <person name="Pham P."/>
            <person name="Pu L.-L."/>
            <person name="Puazo M."/>
            <person name="Raj R."/>
            <person name="Reid J."/>
            <person name="Rouhana J."/>
            <person name="Saada N."/>
            <person name="Shang Y."/>
            <person name="Simmons D."/>
            <person name="Thornton R."/>
            <person name="Warren J."/>
            <person name="Weissenberger G."/>
            <person name="Zhang J."/>
            <person name="Zhang L."/>
            <person name="Zhou C."/>
            <person name="Zhu D."/>
            <person name="Muzny D."/>
            <person name="Worley K."/>
            <person name="Gibbs R."/>
        </authorList>
    </citation>
    <scope>NUCLEOTIDE SEQUENCE [LARGE SCALE GENOMIC DNA]</scope>
    <source>
        <strain evidence="1 2">ATCC 43531</strain>
    </source>
</reference>
<dbReference type="InterPro" id="IPR036412">
    <property type="entry name" value="HAD-like_sf"/>
</dbReference>
<dbReference type="OrthoDB" id="9781413at2"/>
<dbReference type="PANTHER" id="PTHR10000">
    <property type="entry name" value="PHOSPHOSERINE PHOSPHATASE"/>
    <property type="match status" value="1"/>
</dbReference>
<keyword evidence="1" id="KW-0378">Hydrolase</keyword>
<accession>C4V674</accession>
<proteinExistence type="predicted"/>
<dbReference type="Proteomes" id="UP000005309">
    <property type="component" value="Unassembled WGS sequence"/>
</dbReference>
<dbReference type="GO" id="GO:0005829">
    <property type="term" value="C:cytosol"/>
    <property type="evidence" value="ECO:0007669"/>
    <property type="project" value="TreeGrafter"/>
</dbReference>
<dbReference type="Gene3D" id="3.40.50.1000">
    <property type="entry name" value="HAD superfamily/HAD-like"/>
    <property type="match status" value="1"/>
</dbReference>
<keyword evidence="2" id="KW-1185">Reference proteome</keyword>
<evidence type="ECO:0000313" key="2">
    <source>
        <dbReference type="Proteomes" id="UP000005309"/>
    </source>
</evidence>
<dbReference type="InterPro" id="IPR000150">
    <property type="entry name" value="Cof"/>
</dbReference>
<dbReference type="SUPFAM" id="SSF56784">
    <property type="entry name" value="HAD-like"/>
    <property type="match status" value="1"/>
</dbReference>
<dbReference type="PANTHER" id="PTHR10000:SF8">
    <property type="entry name" value="HAD SUPERFAMILY HYDROLASE-LIKE, TYPE 3"/>
    <property type="match status" value="1"/>
</dbReference>
<dbReference type="InterPro" id="IPR006379">
    <property type="entry name" value="HAD-SF_hydro_IIB"/>
</dbReference>
<dbReference type="Gene3D" id="3.30.1240.10">
    <property type="match status" value="1"/>
</dbReference>
<dbReference type="STRING" id="638302.HMPREF0908_1974"/>
<protein>
    <submittedName>
        <fullName evidence="1">Cof-like hydrolase</fullName>
    </submittedName>
</protein>
<gene>
    <name evidence="1" type="ORF">HMPREF0908_1974</name>
</gene>
<dbReference type="PROSITE" id="PS01228">
    <property type="entry name" value="COF_1"/>
    <property type="match status" value="1"/>
</dbReference>
<dbReference type="InterPro" id="IPR023214">
    <property type="entry name" value="HAD_sf"/>
</dbReference>